<dbReference type="Proteomes" id="UP001501035">
    <property type="component" value="Unassembled WGS sequence"/>
</dbReference>
<evidence type="ECO:0000313" key="2">
    <source>
        <dbReference type="EMBL" id="GAA3047224.1"/>
    </source>
</evidence>
<comment type="caution">
    <text evidence="2">The sequence shown here is derived from an EMBL/GenBank/DDBJ whole genome shotgun (WGS) entry which is preliminary data.</text>
</comment>
<accession>A0ABP6LMW0</accession>
<feature type="chain" id="PRO_5045352392" description="Serine/threonine protein kinase" evidence="1">
    <location>
        <begin position="23"/>
        <end position="133"/>
    </location>
</feature>
<evidence type="ECO:0000256" key="1">
    <source>
        <dbReference type="SAM" id="SignalP"/>
    </source>
</evidence>
<protein>
    <recommendedName>
        <fullName evidence="4">Serine/threonine protein kinase</fullName>
    </recommendedName>
</protein>
<reference evidence="3" key="1">
    <citation type="journal article" date="2019" name="Int. J. Syst. Evol. Microbiol.">
        <title>The Global Catalogue of Microorganisms (GCM) 10K type strain sequencing project: providing services to taxonomists for standard genome sequencing and annotation.</title>
        <authorList>
            <consortium name="The Broad Institute Genomics Platform"/>
            <consortium name="The Broad Institute Genome Sequencing Center for Infectious Disease"/>
            <person name="Wu L."/>
            <person name="Ma J."/>
        </authorList>
    </citation>
    <scope>NUCLEOTIDE SEQUENCE [LARGE SCALE GENOMIC DNA]</scope>
    <source>
        <strain evidence="3">JCM 14234</strain>
    </source>
</reference>
<feature type="signal peptide" evidence="1">
    <location>
        <begin position="1"/>
        <end position="22"/>
    </location>
</feature>
<name>A0ABP6LMW0_9ACTN</name>
<sequence>MIAATVAAPLLGGSIHAAPADAAPMPTISVTLAGDSDWQITYHRGSATHHDARCRVWMDRQVVASFEQAAPHSAPPMLGTTTLRGYAVAAGAHQVNVRCGRSASPTIWLIAPRNQIFDGVTWLSNGTAGIIGY</sequence>
<evidence type="ECO:0008006" key="4">
    <source>
        <dbReference type="Google" id="ProtNLM"/>
    </source>
</evidence>
<gene>
    <name evidence="2" type="ORF">GCM10010528_28090</name>
</gene>
<dbReference type="EMBL" id="BAAAVS010000058">
    <property type="protein sequence ID" value="GAA3047224.1"/>
    <property type="molecule type" value="Genomic_DNA"/>
</dbReference>
<keyword evidence="3" id="KW-1185">Reference proteome</keyword>
<keyword evidence="1" id="KW-0732">Signal</keyword>
<organism evidence="2 3">
    <name type="scientific">Gordonia defluvii</name>
    <dbReference type="NCBI Taxonomy" id="283718"/>
    <lineage>
        <taxon>Bacteria</taxon>
        <taxon>Bacillati</taxon>
        <taxon>Actinomycetota</taxon>
        <taxon>Actinomycetes</taxon>
        <taxon>Mycobacteriales</taxon>
        <taxon>Gordoniaceae</taxon>
        <taxon>Gordonia</taxon>
    </lineage>
</organism>
<evidence type="ECO:0000313" key="3">
    <source>
        <dbReference type="Proteomes" id="UP001501035"/>
    </source>
</evidence>
<proteinExistence type="predicted"/>